<evidence type="ECO:0000313" key="2">
    <source>
        <dbReference type="Proteomes" id="UP000373449"/>
    </source>
</evidence>
<sequence>MDGGLRMNHGGAKMSQFLSNSRCLSAICSRYTFAKPRIFLYRTLTRKQTTLLQEIFLYSNVSIRFS</sequence>
<dbReference type="AlphaFoldDB" id="A0A484ZTW7"/>
<organism evidence="1 2">
    <name type="scientific">Budvicia aquatica</name>
    <dbReference type="NCBI Taxonomy" id="82979"/>
    <lineage>
        <taxon>Bacteria</taxon>
        <taxon>Pseudomonadati</taxon>
        <taxon>Pseudomonadota</taxon>
        <taxon>Gammaproteobacteria</taxon>
        <taxon>Enterobacterales</taxon>
        <taxon>Budviciaceae</taxon>
        <taxon>Budvicia</taxon>
    </lineage>
</organism>
<accession>A0A484ZTW7</accession>
<evidence type="ECO:0000313" key="1">
    <source>
        <dbReference type="EMBL" id="VFS51755.1"/>
    </source>
</evidence>
<name>A0A484ZTW7_9GAMM</name>
<gene>
    <name evidence="1" type="ORF">NCTC12282_05404</name>
</gene>
<dbReference type="Proteomes" id="UP000373449">
    <property type="component" value="Unassembled WGS sequence"/>
</dbReference>
<dbReference type="EMBL" id="CAADJA010000002">
    <property type="protein sequence ID" value="VFS51755.1"/>
    <property type="molecule type" value="Genomic_DNA"/>
</dbReference>
<proteinExistence type="predicted"/>
<protein>
    <submittedName>
        <fullName evidence="1">Uncharacterized protein</fullName>
    </submittedName>
</protein>
<reference evidence="1 2" key="1">
    <citation type="submission" date="2019-03" db="EMBL/GenBank/DDBJ databases">
        <authorList>
            <consortium name="Pathogen Informatics"/>
        </authorList>
    </citation>
    <scope>NUCLEOTIDE SEQUENCE [LARGE SCALE GENOMIC DNA]</scope>
    <source>
        <strain evidence="1 2">NCTC12282</strain>
    </source>
</reference>